<dbReference type="GO" id="GO:0016805">
    <property type="term" value="F:dipeptidase activity"/>
    <property type="evidence" value="ECO:0007669"/>
    <property type="project" value="InterPro"/>
</dbReference>
<dbReference type="OrthoDB" id="6119954at2759"/>
<dbReference type="PANTHER" id="PTHR30575">
    <property type="entry name" value="PEPTIDASE M20"/>
    <property type="match status" value="1"/>
</dbReference>
<organism evidence="3 4">
    <name type="scientific">Hericium alpestre</name>
    <dbReference type="NCBI Taxonomy" id="135208"/>
    <lineage>
        <taxon>Eukaryota</taxon>
        <taxon>Fungi</taxon>
        <taxon>Dikarya</taxon>
        <taxon>Basidiomycota</taxon>
        <taxon>Agaricomycotina</taxon>
        <taxon>Agaricomycetes</taxon>
        <taxon>Russulales</taxon>
        <taxon>Hericiaceae</taxon>
        <taxon>Hericium</taxon>
    </lineage>
</organism>
<reference evidence="3 4" key="1">
    <citation type="submission" date="2019-02" db="EMBL/GenBank/DDBJ databases">
        <title>Genome sequencing of the rare red list fungi Hericium alpestre (H. flagellum).</title>
        <authorList>
            <person name="Buettner E."/>
            <person name="Kellner H."/>
        </authorList>
    </citation>
    <scope>NUCLEOTIDE SEQUENCE [LARGE SCALE GENOMIC DNA]</scope>
    <source>
        <strain evidence="3 4">DSM 108284</strain>
    </source>
</reference>
<accession>A0A4Z0A734</accession>
<dbReference type="FunFam" id="3.30.70.360:FF:000004">
    <property type="entry name" value="Peptidase M20 domain-containing protein 2"/>
    <property type="match status" value="1"/>
</dbReference>
<dbReference type="PANTHER" id="PTHR30575:SF0">
    <property type="entry name" value="XAA-ARG DIPEPTIDASE"/>
    <property type="match status" value="1"/>
</dbReference>
<proteinExistence type="inferred from homology"/>
<dbReference type="CDD" id="cd03887">
    <property type="entry name" value="M20_Acy1L2"/>
    <property type="match status" value="1"/>
</dbReference>
<dbReference type="InterPro" id="IPR052030">
    <property type="entry name" value="Peptidase_M20/M20A_hydrolases"/>
</dbReference>
<dbReference type="InterPro" id="IPR036264">
    <property type="entry name" value="Bact_exopeptidase_dim_dom"/>
</dbReference>
<keyword evidence="4" id="KW-1185">Reference proteome</keyword>
<gene>
    <name evidence="3" type="ORF">EWM64_g2285</name>
</gene>
<dbReference type="SUPFAM" id="SSF53187">
    <property type="entry name" value="Zn-dependent exopeptidases"/>
    <property type="match status" value="1"/>
</dbReference>
<comment type="similarity">
    <text evidence="1">Belongs to the peptidase M20A family.</text>
</comment>
<dbReference type="AlphaFoldDB" id="A0A4Z0A734"/>
<dbReference type="Gene3D" id="3.30.70.360">
    <property type="match status" value="1"/>
</dbReference>
<dbReference type="InterPro" id="IPR017144">
    <property type="entry name" value="Xaa-Arg_dipeptidase"/>
</dbReference>
<dbReference type="STRING" id="135208.A0A4Z0A734"/>
<evidence type="ECO:0000313" key="3">
    <source>
        <dbReference type="EMBL" id="TFY81729.1"/>
    </source>
</evidence>
<dbReference type="SUPFAM" id="SSF55031">
    <property type="entry name" value="Bacterial exopeptidase dimerisation domain"/>
    <property type="match status" value="1"/>
</dbReference>
<evidence type="ECO:0000256" key="1">
    <source>
        <dbReference type="PIRNR" id="PIRNR037226"/>
    </source>
</evidence>
<sequence>MTLPPLKSAAELWYSDGSQAPIFEVDSPDPGLEIYRPEVFQTIEEEIGKLDKELKELSIDIHGCEVASHLAQTSDCAGRDRPPRTYIRRNKNWHVKKNHLLKTAWVATFTHGTGGRTLGVNSEMDALPGIGHACGHNLIAIAGVAVALAVKVAMLKHDIPGKLVLIGTPGMFDLGSIFWMRLSMCIAEEGGSGKGILLEKGAYEGIDACLMCHPAAGPKHGASLSSCLALRRFAVEYKGHSAHAAQSPWEGQNALDASVSAYNNISMLRQQLKPSHRVHGVFSGKDWAANIIPDNSEMLWYVRAPTWAEVKQANRAAAHATGCKLTIEDPGEPTYDLRQNKALGSAFSEVFRSKFGPIDYEFGICSASTDFGNVTYAMPALHPSFSIPTVPDGGIHTPAFATAAATPEAHQACLNVAKVLALTGVRVLADDAFFDEVKMTFEEDKKMRGMI</sequence>
<dbReference type="Gene3D" id="3.40.630.10">
    <property type="entry name" value="Zn peptidases"/>
    <property type="match status" value="1"/>
</dbReference>
<feature type="domain" description="Peptidase M20 dimerisation" evidence="2">
    <location>
        <begin position="233"/>
        <end position="315"/>
    </location>
</feature>
<dbReference type="Proteomes" id="UP000298061">
    <property type="component" value="Unassembled WGS sequence"/>
</dbReference>
<dbReference type="PIRSF" id="PIRSF037226">
    <property type="entry name" value="Amidohydrolase_ACY1L2_prd"/>
    <property type="match status" value="1"/>
</dbReference>
<dbReference type="EMBL" id="SFCI01000180">
    <property type="protein sequence ID" value="TFY81729.1"/>
    <property type="molecule type" value="Genomic_DNA"/>
</dbReference>
<protein>
    <recommendedName>
        <fullName evidence="1">Peptidase M20 domain-containing protein 2</fullName>
    </recommendedName>
</protein>
<evidence type="ECO:0000259" key="2">
    <source>
        <dbReference type="Pfam" id="PF07687"/>
    </source>
</evidence>
<evidence type="ECO:0000313" key="4">
    <source>
        <dbReference type="Proteomes" id="UP000298061"/>
    </source>
</evidence>
<dbReference type="InterPro" id="IPR011650">
    <property type="entry name" value="Peptidase_M20_dimer"/>
</dbReference>
<comment type="caution">
    <text evidence="3">The sequence shown here is derived from an EMBL/GenBank/DDBJ whole genome shotgun (WGS) entry which is preliminary data.</text>
</comment>
<name>A0A4Z0A734_9AGAM</name>
<dbReference type="Pfam" id="PF07687">
    <property type="entry name" value="M20_dimer"/>
    <property type="match status" value="1"/>
</dbReference>